<name>A0A9Q1FJJ0_SYNKA</name>
<evidence type="ECO:0000313" key="3">
    <source>
        <dbReference type="Proteomes" id="UP001152622"/>
    </source>
</evidence>
<proteinExistence type="predicted"/>
<accession>A0A9Q1FJJ0</accession>
<comment type="caution">
    <text evidence="2">The sequence shown here is derived from an EMBL/GenBank/DDBJ whole genome shotgun (WGS) entry which is preliminary data.</text>
</comment>
<evidence type="ECO:0000313" key="2">
    <source>
        <dbReference type="EMBL" id="KAJ8360112.1"/>
    </source>
</evidence>
<feature type="compositionally biased region" description="Basic and acidic residues" evidence="1">
    <location>
        <begin position="22"/>
        <end position="37"/>
    </location>
</feature>
<keyword evidence="3" id="KW-1185">Reference proteome</keyword>
<dbReference type="EMBL" id="JAINUF010000005">
    <property type="protein sequence ID" value="KAJ8360112.1"/>
    <property type="molecule type" value="Genomic_DNA"/>
</dbReference>
<dbReference type="AlphaFoldDB" id="A0A9Q1FJJ0"/>
<evidence type="ECO:0000256" key="1">
    <source>
        <dbReference type="SAM" id="MobiDB-lite"/>
    </source>
</evidence>
<dbReference type="Proteomes" id="UP001152622">
    <property type="component" value="Chromosome 5"/>
</dbReference>
<reference evidence="2" key="1">
    <citation type="journal article" date="2023" name="Science">
        <title>Genome structures resolve the early diversification of teleost fishes.</title>
        <authorList>
            <person name="Parey E."/>
            <person name="Louis A."/>
            <person name="Montfort J."/>
            <person name="Bouchez O."/>
            <person name="Roques C."/>
            <person name="Iampietro C."/>
            <person name="Lluch J."/>
            <person name="Castinel A."/>
            <person name="Donnadieu C."/>
            <person name="Desvignes T."/>
            <person name="Floi Bucao C."/>
            <person name="Jouanno E."/>
            <person name="Wen M."/>
            <person name="Mejri S."/>
            <person name="Dirks R."/>
            <person name="Jansen H."/>
            <person name="Henkel C."/>
            <person name="Chen W.J."/>
            <person name="Zahm M."/>
            <person name="Cabau C."/>
            <person name="Klopp C."/>
            <person name="Thompson A.W."/>
            <person name="Robinson-Rechavi M."/>
            <person name="Braasch I."/>
            <person name="Lecointre G."/>
            <person name="Bobe J."/>
            <person name="Postlethwait J.H."/>
            <person name="Berthelot C."/>
            <person name="Roest Crollius H."/>
            <person name="Guiguen Y."/>
        </authorList>
    </citation>
    <scope>NUCLEOTIDE SEQUENCE</scope>
    <source>
        <strain evidence="2">WJC10195</strain>
    </source>
</reference>
<sequence length="173" mass="18657">MAGEEAPAGNKARRAARGKRRAYGDSGRRRRQNEGRVPRAPAGLNVSAPGLTSHLGRLPASPLNMPSGMPPQIGKQSLMRLKVPSSEFFDWRGAVLLLAGQQKAQSLHTRSERCPPAITPSHNSARRGATGALSPARRAGGERVSKPQNSRAHAFQVKHNMARRVYKSRASVS</sequence>
<feature type="region of interest" description="Disordered" evidence="1">
    <location>
        <begin position="1"/>
        <end position="60"/>
    </location>
</feature>
<feature type="region of interest" description="Disordered" evidence="1">
    <location>
        <begin position="107"/>
        <end position="173"/>
    </location>
</feature>
<protein>
    <submittedName>
        <fullName evidence="2">Uncharacterized protein</fullName>
    </submittedName>
</protein>
<feature type="compositionally biased region" description="Basic residues" evidence="1">
    <location>
        <begin position="11"/>
        <end position="21"/>
    </location>
</feature>
<gene>
    <name evidence="2" type="ORF">SKAU_G00166370</name>
</gene>
<organism evidence="2 3">
    <name type="scientific">Synaphobranchus kaupii</name>
    <name type="common">Kaup's arrowtooth eel</name>
    <dbReference type="NCBI Taxonomy" id="118154"/>
    <lineage>
        <taxon>Eukaryota</taxon>
        <taxon>Metazoa</taxon>
        <taxon>Chordata</taxon>
        <taxon>Craniata</taxon>
        <taxon>Vertebrata</taxon>
        <taxon>Euteleostomi</taxon>
        <taxon>Actinopterygii</taxon>
        <taxon>Neopterygii</taxon>
        <taxon>Teleostei</taxon>
        <taxon>Anguilliformes</taxon>
        <taxon>Synaphobranchidae</taxon>
        <taxon>Synaphobranchus</taxon>
    </lineage>
</organism>